<evidence type="ECO:0000256" key="10">
    <source>
        <dbReference type="ARBA" id="ARBA00023237"/>
    </source>
</evidence>
<sequence>MTYETKHKENDHKAIFLASLSLLVISTVLPHSQVVAQDDDDDFLLEEIVITATKRAESQQTVPIAVKTMTASMIEKFGASDLKSLENASPSMNFGRAERSNRGEITIRGVGDWARNAGMDARAGVYVDGVYMGRAAGANQALFDVERVEILRGPQGTLFGKNTVSGAINITTTRPVYDETVGTVDVSYGNYGTLDAKARYSMPLSDSAALSITAAYRNSDGYIKNKFTDSTINGDDIFSTRAKVAFSPTEKLDIDLSFDYTTEDKPATNAEALGFITNPTAVFLASVVGITRPTNEVNTPYVVNHDAEEFDRRELWGSSLTANYTFDNDYIFTMIASYRDSETQDLNEEDYLPVHLATSGFAENNQQTTLEARVASPKEEKYDFVAGLYYFNSDVQGAARATVNFTHLGAIDHIALDTDGNTQSYSAFFNGNYRFTDQLELNLGARYTSEDKALLYSSSDPFGAFFVTTTRDVERSESNFSPRVGLNYYVNDSIMVYGNWSVAYKSGGWNADFLNAIAIQKFEFSKEKATNIELGFKSELMNKRMRLNIAAFQTKYDDFQVFQFQQSEGSTTLIFDNAGTVTSKGIETDITYVATENLTLTASVALIDAKFDSFRDAGGIGVHYDGNKLPYAPEFNYYLAADYSFELFGNSATIHLDYAHNDEAYANADNTAANYMPSYGVVNYRGSYFLEDYDIELYAFAQNLLDKSYIRSRNVNFFGIPRAVYGKPATYGVGIKFNF</sequence>
<dbReference type="SUPFAM" id="SSF56935">
    <property type="entry name" value="Porins"/>
    <property type="match status" value="1"/>
</dbReference>
<keyword evidence="8 12" id="KW-0798">TonB box</keyword>
<dbReference type="Pfam" id="PF00593">
    <property type="entry name" value="TonB_dep_Rec_b-barrel"/>
    <property type="match status" value="1"/>
</dbReference>
<comment type="subcellular location">
    <subcellularLocation>
        <location evidence="1 11">Cell outer membrane</location>
        <topology evidence="1 11">Multi-pass membrane protein</topology>
    </subcellularLocation>
</comment>
<evidence type="ECO:0000256" key="2">
    <source>
        <dbReference type="ARBA" id="ARBA00022448"/>
    </source>
</evidence>
<dbReference type="Gene3D" id="2.40.170.20">
    <property type="entry name" value="TonB-dependent receptor, beta-barrel domain"/>
    <property type="match status" value="1"/>
</dbReference>
<evidence type="ECO:0000313" key="16">
    <source>
        <dbReference type="Proteomes" id="UP001268683"/>
    </source>
</evidence>
<evidence type="ECO:0000256" key="12">
    <source>
        <dbReference type="RuleBase" id="RU003357"/>
    </source>
</evidence>
<dbReference type="EMBL" id="CP123872">
    <property type="protein sequence ID" value="WND03561.1"/>
    <property type="molecule type" value="Genomic_DNA"/>
</dbReference>
<dbReference type="GO" id="GO:0009279">
    <property type="term" value="C:cell outer membrane"/>
    <property type="evidence" value="ECO:0007669"/>
    <property type="project" value="UniProtKB-SubCell"/>
</dbReference>
<evidence type="ECO:0000256" key="7">
    <source>
        <dbReference type="ARBA" id="ARBA00023065"/>
    </source>
</evidence>
<dbReference type="PANTHER" id="PTHR32552:SF81">
    <property type="entry name" value="TONB-DEPENDENT OUTER MEMBRANE RECEPTOR"/>
    <property type="match status" value="1"/>
</dbReference>
<evidence type="ECO:0000256" key="11">
    <source>
        <dbReference type="PROSITE-ProRule" id="PRU01360"/>
    </source>
</evidence>
<keyword evidence="15" id="KW-0675">Receptor</keyword>
<keyword evidence="5 11" id="KW-0812">Transmembrane</keyword>
<organism evidence="15 16">
    <name type="scientific">Temperatibacter marinus</name>
    <dbReference type="NCBI Taxonomy" id="1456591"/>
    <lineage>
        <taxon>Bacteria</taxon>
        <taxon>Pseudomonadati</taxon>
        <taxon>Pseudomonadota</taxon>
        <taxon>Alphaproteobacteria</taxon>
        <taxon>Kordiimonadales</taxon>
        <taxon>Temperatibacteraceae</taxon>
        <taxon>Temperatibacter</taxon>
    </lineage>
</organism>
<dbReference type="GO" id="GO:0006826">
    <property type="term" value="P:iron ion transport"/>
    <property type="evidence" value="ECO:0007669"/>
    <property type="project" value="UniProtKB-KW"/>
</dbReference>
<feature type="domain" description="TonB-dependent receptor-like beta-barrel" evidence="13">
    <location>
        <begin position="277"/>
        <end position="704"/>
    </location>
</feature>
<comment type="similarity">
    <text evidence="11 12">Belongs to the TonB-dependent receptor family.</text>
</comment>
<evidence type="ECO:0000259" key="13">
    <source>
        <dbReference type="Pfam" id="PF00593"/>
    </source>
</evidence>
<keyword evidence="2 11" id="KW-0813">Transport</keyword>
<proteinExistence type="inferred from homology"/>
<dbReference type="InterPro" id="IPR012910">
    <property type="entry name" value="Plug_dom"/>
</dbReference>
<keyword evidence="16" id="KW-1185">Reference proteome</keyword>
<keyword evidence="9 11" id="KW-0472">Membrane</keyword>
<reference evidence="15" key="1">
    <citation type="submission" date="2023-04" db="EMBL/GenBank/DDBJ databases">
        <title>Complete genome sequence of Temperatibacter marinus.</title>
        <authorList>
            <person name="Rong J.-C."/>
            <person name="Yi M.-L."/>
            <person name="Zhao Q."/>
        </authorList>
    </citation>
    <scope>NUCLEOTIDE SEQUENCE</scope>
    <source>
        <strain evidence="15">NBRC 110045</strain>
    </source>
</reference>
<dbReference type="PROSITE" id="PS52016">
    <property type="entry name" value="TONB_DEPENDENT_REC_3"/>
    <property type="match status" value="1"/>
</dbReference>
<accession>A0AA52H9U6</accession>
<evidence type="ECO:0000256" key="3">
    <source>
        <dbReference type="ARBA" id="ARBA00022452"/>
    </source>
</evidence>
<dbReference type="PANTHER" id="PTHR32552">
    <property type="entry name" value="FERRICHROME IRON RECEPTOR-RELATED"/>
    <property type="match status" value="1"/>
</dbReference>
<evidence type="ECO:0000256" key="9">
    <source>
        <dbReference type="ARBA" id="ARBA00023136"/>
    </source>
</evidence>
<evidence type="ECO:0000313" key="15">
    <source>
        <dbReference type="EMBL" id="WND03561.1"/>
    </source>
</evidence>
<dbReference type="KEGG" id="tmk:QGN29_04135"/>
<dbReference type="InterPro" id="IPR000531">
    <property type="entry name" value="Beta-barrel_TonB"/>
</dbReference>
<keyword evidence="4" id="KW-0410">Iron transport</keyword>
<dbReference type="AlphaFoldDB" id="A0AA52H9U6"/>
<keyword evidence="3 11" id="KW-1134">Transmembrane beta strand</keyword>
<dbReference type="CDD" id="cd01347">
    <property type="entry name" value="ligand_gated_channel"/>
    <property type="match status" value="1"/>
</dbReference>
<evidence type="ECO:0000256" key="8">
    <source>
        <dbReference type="ARBA" id="ARBA00023077"/>
    </source>
</evidence>
<feature type="domain" description="TonB-dependent receptor plug" evidence="14">
    <location>
        <begin position="59"/>
        <end position="167"/>
    </location>
</feature>
<dbReference type="InterPro" id="IPR039426">
    <property type="entry name" value="TonB-dep_rcpt-like"/>
</dbReference>
<keyword evidence="7" id="KW-0406">Ion transport</keyword>
<evidence type="ECO:0000259" key="14">
    <source>
        <dbReference type="Pfam" id="PF07715"/>
    </source>
</evidence>
<dbReference type="RefSeq" id="WP_310799414.1">
    <property type="nucleotide sequence ID" value="NZ_CP123872.1"/>
</dbReference>
<dbReference type="InterPro" id="IPR036942">
    <property type="entry name" value="Beta-barrel_TonB_sf"/>
</dbReference>
<evidence type="ECO:0000256" key="6">
    <source>
        <dbReference type="ARBA" id="ARBA00023004"/>
    </source>
</evidence>
<keyword evidence="10 11" id="KW-0998">Cell outer membrane</keyword>
<evidence type="ECO:0000256" key="1">
    <source>
        <dbReference type="ARBA" id="ARBA00004571"/>
    </source>
</evidence>
<protein>
    <submittedName>
        <fullName evidence="15">TonB-dependent receptor</fullName>
    </submittedName>
</protein>
<evidence type="ECO:0000256" key="5">
    <source>
        <dbReference type="ARBA" id="ARBA00022692"/>
    </source>
</evidence>
<name>A0AA52H9U6_9PROT</name>
<dbReference type="Pfam" id="PF07715">
    <property type="entry name" value="Plug"/>
    <property type="match status" value="1"/>
</dbReference>
<gene>
    <name evidence="15" type="ORF">QGN29_04135</name>
</gene>
<keyword evidence="6" id="KW-0408">Iron</keyword>
<dbReference type="Proteomes" id="UP001268683">
    <property type="component" value="Chromosome"/>
</dbReference>
<evidence type="ECO:0000256" key="4">
    <source>
        <dbReference type="ARBA" id="ARBA00022496"/>
    </source>
</evidence>